<accession>A0A951UNW9</accession>
<keyword evidence="1" id="KW-0808">Transferase</keyword>
<keyword evidence="1" id="KW-0489">Methyltransferase</keyword>
<dbReference type="GO" id="GO:0032259">
    <property type="term" value="P:methylation"/>
    <property type="evidence" value="ECO:0007669"/>
    <property type="project" value="UniProtKB-KW"/>
</dbReference>
<reference evidence="1" key="1">
    <citation type="submission" date="2021-05" db="EMBL/GenBank/DDBJ databases">
        <authorList>
            <person name="Pietrasiak N."/>
            <person name="Ward R."/>
            <person name="Stajich J.E."/>
            <person name="Kurbessoian T."/>
        </authorList>
    </citation>
    <scope>NUCLEOTIDE SEQUENCE</scope>
    <source>
        <strain evidence="1">UHER 2000/2452</strain>
    </source>
</reference>
<dbReference type="Proteomes" id="UP000757435">
    <property type="component" value="Unassembled WGS sequence"/>
</dbReference>
<dbReference type="EMBL" id="JAHHHD010000027">
    <property type="protein sequence ID" value="MBW4660907.1"/>
    <property type="molecule type" value="Genomic_DNA"/>
</dbReference>
<protein>
    <submittedName>
        <fullName evidence="1">Class I SAM-dependent methyltransferase</fullName>
    </submittedName>
</protein>
<dbReference type="Pfam" id="PF13489">
    <property type="entry name" value="Methyltransf_23"/>
    <property type="match status" value="1"/>
</dbReference>
<dbReference type="GO" id="GO:0008168">
    <property type="term" value="F:methyltransferase activity"/>
    <property type="evidence" value="ECO:0007669"/>
    <property type="project" value="UniProtKB-KW"/>
</dbReference>
<evidence type="ECO:0000313" key="2">
    <source>
        <dbReference type="Proteomes" id="UP000757435"/>
    </source>
</evidence>
<comment type="caution">
    <text evidence="1">The sequence shown here is derived from an EMBL/GenBank/DDBJ whole genome shotgun (WGS) entry which is preliminary data.</text>
</comment>
<name>A0A951UNW9_9CYAN</name>
<gene>
    <name evidence="1" type="ORF">KME15_19710</name>
</gene>
<dbReference type="CDD" id="cd02440">
    <property type="entry name" value="AdoMet_MTases"/>
    <property type="match status" value="1"/>
</dbReference>
<proteinExistence type="predicted"/>
<sequence>MVKQPITKLGAPCRAGANAPLSLVSVNCCICDLNDVEPVGVGEDFEYRTSPDTFLAVRCRNCGLIYTNPRPAMQDLSRIYPPDYHAFEFSAERYGFVYQVRQKLEARRLLSCCKGLGKDARIIDVGCGDGFHLNLLKKFGQPSWQLEGVDPSDRAVEAGTRKGLKIHHGIVQDLVEDFVLPQASYDLAFMIATIEHVDDPSAVLTTVRSLLKPGGKVIIVTDNTDTLDFQLFKTRHWGGYHFPRHWNLFNPNTIRALAQKTLMEVDTLTTVVSPVNWVYSIRNTLVDWQAPKWLVERFSLNSTFSLGIFTLFDMLHQWMGRGALIRATLRRPL</sequence>
<evidence type="ECO:0000313" key="1">
    <source>
        <dbReference type="EMBL" id="MBW4660907.1"/>
    </source>
</evidence>
<dbReference type="SUPFAM" id="SSF53335">
    <property type="entry name" value="S-adenosyl-L-methionine-dependent methyltransferases"/>
    <property type="match status" value="1"/>
</dbReference>
<dbReference type="AlphaFoldDB" id="A0A951UNW9"/>
<organism evidence="1 2">
    <name type="scientific">Drouetiella hepatica Uher 2000/2452</name>
    <dbReference type="NCBI Taxonomy" id="904376"/>
    <lineage>
        <taxon>Bacteria</taxon>
        <taxon>Bacillati</taxon>
        <taxon>Cyanobacteriota</taxon>
        <taxon>Cyanophyceae</taxon>
        <taxon>Oculatellales</taxon>
        <taxon>Oculatellaceae</taxon>
        <taxon>Drouetiella</taxon>
    </lineage>
</organism>
<dbReference type="InterPro" id="IPR029063">
    <property type="entry name" value="SAM-dependent_MTases_sf"/>
</dbReference>
<reference evidence="1" key="2">
    <citation type="journal article" date="2022" name="Microbiol. Resour. Announc.">
        <title>Metagenome Sequencing to Explore Phylogenomics of Terrestrial Cyanobacteria.</title>
        <authorList>
            <person name="Ward R.D."/>
            <person name="Stajich J.E."/>
            <person name="Johansen J.R."/>
            <person name="Huntemann M."/>
            <person name="Clum A."/>
            <person name="Foster B."/>
            <person name="Foster B."/>
            <person name="Roux S."/>
            <person name="Palaniappan K."/>
            <person name="Varghese N."/>
            <person name="Mukherjee S."/>
            <person name="Reddy T.B.K."/>
            <person name="Daum C."/>
            <person name="Copeland A."/>
            <person name="Chen I.A."/>
            <person name="Ivanova N.N."/>
            <person name="Kyrpides N.C."/>
            <person name="Shapiro N."/>
            <person name="Eloe-Fadrosh E.A."/>
            <person name="Pietrasiak N."/>
        </authorList>
    </citation>
    <scope>NUCLEOTIDE SEQUENCE</scope>
    <source>
        <strain evidence="1">UHER 2000/2452</strain>
    </source>
</reference>
<dbReference type="Gene3D" id="3.40.50.150">
    <property type="entry name" value="Vaccinia Virus protein VP39"/>
    <property type="match status" value="1"/>
</dbReference>
<dbReference type="PANTHER" id="PTHR43861">
    <property type="entry name" value="TRANS-ACONITATE 2-METHYLTRANSFERASE-RELATED"/>
    <property type="match status" value="1"/>
</dbReference>
<dbReference type="PANTHER" id="PTHR43861:SF6">
    <property type="entry name" value="METHYLTRANSFERASE TYPE 11"/>
    <property type="match status" value="1"/>
</dbReference>